<sequence>MAYVATRGGARAIEQSQRLYREDLGDITPDRVAELRRALPYLVDRVMGEASLYDEDVAALALAQTGGELYEAVLLLRAWRTTQPRLAVADPVTQESLFTHRRISAAFKDIPGGQVLGPTLDYAHRILATEVLQGETHAPVPVEPADEPAPAQQPSVAAWQAANGLLSAADPDETTGNAIPDITREPLLFPAKRAHSLQSLARAETGGVLALGYAAQRGYGQAHPTVNELRLAEAEVVVTHPRGTRFSAGRVKLSQAEVVSKKGTQLGLGFAATLGWNEVKVIAAATLDLNAPGASKGSATEEEFFLYHTEGVESSGFCIHFKLPHYVTFQSALDAMRDARAKGAANGPTPGSDAARQDKPSGSDAARPITKEPAE</sequence>
<keyword evidence="2" id="KW-0456">Lyase</keyword>
<dbReference type="RefSeq" id="WP_347168199.1">
    <property type="nucleotide sequence ID" value="NZ_JBDNCH010000004.1"/>
</dbReference>
<protein>
    <submittedName>
        <fullName evidence="2">Carbon-phosphorus lyase complex subunit PhnI</fullName>
    </submittedName>
</protein>
<dbReference type="AlphaFoldDB" id="A0AAW9SVR2"/>
<organism evidence="2 3">
    <name type="scientific">Ponticoccus litoralis</name>
    <dbReference type="NCBI Taxonomy" id="422297"/>
    <lineage>
        <taxon>Bacteria</taxon>
        <taxon>Pseudomonadati</taxon>
        <taxon>Pseudomonadota</taxon>
        <taxon>Alphaproteobacteria</taxon>
        <taxon>Rhodobacterales</taxon>
        <taxon>Roseobacteraceae</taxon>
        <taxon>Ponticoccus</taxon>
    </lineage>
</organism>
<proteinExistence type="predicted"/>
<feature type="region of interest" description="Disordered" evidence="1">
    <location>
        <begin position="340"/>
        <end position="375"/>
    </location>
</feature>
<dbReference type="GO" id="GO:0016829">
    <property type="term" value="F:lyase activity"/>
    <property type="evidence" value="ECO:0007669"/>
    <property type="project" value="UniProtKB-KW"/>
</dbReference>
<reference evidence="2 3" key="1">
    <citation type="submission" date="2024-05" db="EMBL/GenBank/DDBJ databases">
        <title>Genome sequence of Ponticoccus litoralis KCCM 90028.</title>
        <authorList>
            <person name="Kim J.M."/>
            <person name="Lee J.K."/>
            <person name="Choi B.J."/>
            <person name="Bayburt H."/>
            <person name="Baek J.H."/>
            <person name="Jeon C.O."/>
        </authorList>
    </citation>
    <scope>NUCLEOTIDE SEQUENCE [LARGE SCALE GENOMIC DNA]</scope>
    <source>
        <strain evidence="2 3">KCCM 90028</strain>
    </source>
</reference>
<name>A0AAW9SVR2_9RHOB</name>
<keyword evidence="3" id="KW-1185">Reference proteome</keyword>
<gene>
    <name evidence="2" type="ORF">ABFB10_21025</name>
</gene>
<evidence type="ECO:0000256" key="1">
    <source>
        <dbReference type="SAM" id="MobiDB-lite"/>
    </source>
</evidence>
<accession>A0AAW9SVR2</accession>
<comment type="caution">
    <text evidence="2">The sequence shown here is derived from an EMBL/GenBank/DDBJ whole genome shotgun (WGS) entry which is preliminary data.</text>
</comment>
<evidence type="ECO:0000313" key="3">
    <source>
        <dbReference type="Proteomes" id="UP001428774"/>
    </source>
</evidence>
<dbReference type="GO" id="GO:0019634">
    <property type="term" value="P:organic phosphonate metabolic process"/>
    <property type="evidence" value="ECO:0007669"/>
    <property type="project" value="InterPro"/>
</dbReference>
<evidence type="ECO:0000313" key="2">
    <source>
        <dbReference type="EMBL" id="MEN9063093.1"/>
    </source>
</evidence>
<dbReference type="Pfam" id="PF05861">
    <property type="entry name" value="PhnI"/>
    <property type="match status" value="1"/>
</dbReference>
<dbReference type="EMBL" id="JBDNCH010000004">
    <property type="protein sequence ID" value="MEN9063093.1"/>
    <property type="molecule type" value="Genomic_DNA"/>
</dbReference>
<dbReference type="InterPro" id="IPR008773">
    <property type="entry name" value="PhnI"/>
</dbReference>
<dbReference type="PIRSF" id="PIRSF007313">
    <property type="entry name" value="PhnI"/>
    <property type="match status" value="1"/>
</dbReference>
<dbReference type="Proteomes" id="UP001428774">
    <property type="component" value="Unassembled WGS sequence"/>
</dbReference>